<dbReference type="PANTHER" id="PTHR11455">
    <property type="entry name" value="CRYPTOCHROME"/>
    <property type="match status" value="1"/>
</dbReference>
<evidence type="ECO:0000259" key="6">
    <source>
        <dbReference type="PROSITE" id="PS51645"/>
    </source>
</evidence>
<dbReference type="PROSITE" id="PS51645">
    <property type="entry name" value="PHR_CRY_ALPHA_BETA"/>
    <property type="match status" value="1"/>
</dbReference>
<dbReference type="InterPro" id="IPR005101">
    <property type="entry name" value="Cryptochr/Photolyase_FAD-bd"/>
</dbReference>
<comment type="caution">
    <text evidence="7">The sequence shown here is derived from an EMBL/GenBank/DDBJ whole genome shotgun (WGS) entry which is preliminary data.</text>
</comment>
<feature type="binding site" evidence="4">
    <location>
        <position position="232"/>
    </location>
    <ligand>
        <name>FAD</name>
        <dbReference type="ChEBI" id="CHEBI:57692"/>
    </ligand>
</feature>
<gene>
    <name evidence="7" type="ORF">GGR28_001460</name>
</gene>
<dbReference type="InterPro" id="IPR036134">
    <property type="entry name" value="Crypto/Photolyase_FAD-like_sf"/>
</dbReference>
<feature type="domain" description="Photolyase/cryptochrome alpha/beta" evidence="6">
    <location>
        <begin position="10"/>
        <end position="140"/>
    </location>
</feature>
<dbReference type="GO" id="GO:0071949">
    <property type="term" value="F:FAD binding"/>
    <property type="evidence" value="ECO:0007669"/>
    <property type="project" value="TreeGrafter"/>
</dbReference>
<dbReference type="InterPro" id="IPR014729">
    <property type="entry name" value="Rossmann-like_a/b/a_fold"/>
</dbReference>
<feature type="compositionally biased region" description="Basic residues" evidence="5">
    <location>
        <begin position="496"/>
        <end position="513"/>
    </location>
</feature>
<dbReference type="Gene3D" id="1.25.40.80">
    <property type="match status" value="1"/>
</dbReference>
<proteinExistence type="predicted"/>
<evidence type="ECO:0000256" key="3">
    <source>
        <dbReference type="ARBA" id="ARBA00022827"/>
    </source>
</evidence>
<sequence>MSNDHPMNRPLTLWWIKKDFRLADNPALTAALAQDERVLAVFFFEPDILAAEETSAFHVAAWCEALTALRNRLAPHGGEVLVLHMGAVAGAAYIHEKQAIRAIFSHEEIGSEVTYRRDRAFGEWTAANGVDWHELPQTGVFRGTLDRDRRAARWKAFMRADNIPPVPDPGQLQKLSIPSDHFGEKNLPSEALLPQNFGHPLRPDQLQYRQAVSEPAAEATLQSFLYERGQCYSGGISSPNLAFTCGSRLSVHLAWGTLTARQVYAATEARQAEVKEADSEEAKAWKNSLRSFKSRLHWRDHFIQRLETESGMEFMPLNPAYAELPTPGDEYLERWLAGQTGWPLVDACMRCAASTGFLNFRMRAFITSVAVHSLRIDWRKILYPTARLWADYEPGIHISQTQMQAGVVGINQLRIYSPDKQLADHDREATFVKAWVPELREVEPKAILRHHLSPISDYPTPPVDWRENSRAMKADYYAIKTLPESRALAEEVYARHGSRKGPRRPPRKKTTTP</sequence>
<keyword evidence="7" id="KW-0456">Lyase</keyword>
<dbReference type="Proteomes" id="UP000576209">
    <property type="component" value="Unassembled WGS sequence"/>
</dbReference>
<name>A0A840E4G2_9BACT</name>
<feature type="region of interest" description="Disordered" evidence="5">
    <location>
        <begin position="490"/>
        <end position="513"/>
    </location>
</feature>
<feature type="binding site" evidence="4">
    <location>
        <position position="292"/>
    </location>
    <ligand>
        <name>FAD</name>
        <dbReference type="ChEBI" id="CHEBI:57692"/>
    </ligand>
</feature>
<comment type="cofactor">
    <cofactor evidence="4">
        <name>FAD</name>
        <dbReference type="ChEBI" id="CHEBI:57692"/>
    </cofactor>
    <text evidence="4">Binds 1 FAD per subunit.</text>
</comment>
<dbReference type="InterPro" id="IPR002081">
    <property type="entry name" value="Cryptochrome/DNA_photolyase_1"/>
</dbReference>
<dbReference type="Gene3D" id="3.40.50.620">
    <property type="entry name" value="HUPs"/>
    <property type="match status" value="1"/>
</dbReference>
<keyword evidence="8" id="KW-1185">Reference proteome</keyword>
<dbReference type="Pfam" id="PF00875">
    <property type="entry name" value="DNA_photolyase"/>
    <property type="match status" value="1"/>
</dbReference>
<comment type="cofactor">
    <cofactor evidence="1">
        <name>(6R)-5,10-methylene-5,6,7,8-tetrahydrofolate</name>
        <dbReference type="ChEBI" id="CHEBI:15636"/>
    </cofactor>
</comment>
<dbReference type="RefSeq" id="WP_183495102.1">
    <property type="nucleotide sequence ID" value="NZ_JACIFF010000003.1"/>
</dbReference>
<dbReference type="SUPFAM" id="SSF48173">
    <property type="entry name" value="Cryptochrome/photolyase FAD-binding domain"/>
    <property type="match status" value="1"/>
</dbReference>
<accession>A0A840E4G2</accession>
<evidence type="ECO:0000256" key="2">
    <source>
        <dbReference type="ARBA" id="ARBA00022630"/>
    </source>
</evidence>
<reference evidence="7 8" key="1">
    <citation type="submission" date="2020-08" db="EMBL/GenBank/DDBJ databases">
        <title>Genomic Encyclopedia of Type Strains, Phase IV (KMG-IV): sequencing the most valuable type-strain genomes for metagenomic binning, comparative biology and taxonomic classification.</title>
        <authorList>
            <person name="Goeker M."/>
        </authorList>
    </citation>
    <scope>NUCLEOTIDE SEQUENCE [LARGE SCALE GENOMIC DNA]</scope>
    <source>
        <strain evidence="7 8">DSM 105137</strain>
    </source>
</reference>
<evidence type="ECO:0000313" key="8">
    <source>
        <dbReference type="Proteomes" id="UP000576209"/>
    </source>
</evidence>
<dbReference type="GO" id="GO:0003677">
    <property type="term" value="F:DNA binding"/>
    <property type="evidence" value="ECO:0007669"/>
    <property type="project" value="TreeGrafter"/>
</dbReference>
<organism evidence="7 8">
    <name type="scientific">Neolewinella aquimaris</name>
    <dbReference type="NCBI Taxonomy" id="1835722"/>
    <lineage>
        <taxon>Bacteria</taxon>
        <taxon>Pseudomonadati</taxon>
        <taxon>Bacteroidota</taxon>
        <taxon>Saprospiria</taxon>
        <taxon>Saprospirales</taxon>
        <taxon>Lewinellaceae</taxon>
        <taxon>Neolewinella</taxon>
    </lineage>
</organism>
<evidence type="ECO:0000313" key="7">
    <source>
        <dbReference type="EMBL" id="MBB4078843.1"/>
    </source>
</evidence>
<evidence type="ECO:0000256" key="1">
    <source>
        <dbReference type="ARBA" id="ARBA00001932"/>
    </source>
</evidence>
<keyword evidence="2 4" id="KW-0285">Flavoprotein</keyword>
<keyword evidence="3 4" id="KW-0274">FAD</keyword>
<dbReference type="PANTHER" id="PTHR11455:SF9">
    <property type="entry name" value="CRYPTOCHROME CIRCADIAN CLOCK 5 ISOFORM X1"/>
    <property type="match status" value="1"/>
</dbReference>
<dbReference type="SUPFAM" id="SSF52425">
    <property type="entry name" value="Cryptochrome/photolyase, N-terminal domain"/>
    <property type="match status" value="1"/>
</dbReference>
<dbReference type="InterPro" id="IPR006050">
    <property type="entry name" value="DNA_photolyase_N"/>
</dbReference>
<dbReference type="GO" id="GO:0009416">
    <property type="term" value="P:response to light stimulus"/>
    <property type="evidence" value="ECO:0007669"/>
    <property type="project" value="TreeGrafter"/>
</dbReference>
<dbReference type="Gene3D" id="1.10.579.10">
    <property type="entry name" value="DNA Cyclobutane Dipyrimidine Photolyase, subunit A, domain 3"/>
    <property type="match status" value="1"/>
</dbReference>
<dbReference type="EMBL" id="JACIFF010000003">
    <property type="protein sequence ID" value="MBB4078843.1"/>
    <property type="molecule type" value="Genomic_DNA"/>
</dbReference>
<dbReference type="EC" id="4.1.99.3" evidence="7"/>
<evidence type="ECO:0000256" key="4">
    <source>
        <dbReference type="PIRSR" id="PIRSR602081-1"/>
    </source>
</evidence>
<dbReference type="GO" id="GO:0003904">
    <property type="term" value="F:deoxyribodipyrimidine photo-lyase activity"/>
    <property type="evidence" value="ECO:0007669"/>
    <property type="project" value="UniProtKB-EC"/>
</dbReference>
<dbReference type="AlphaFoldDB" id="A0A840E4G2"/>
<dbReference type="Pfam" id="PF03441">
    <property type="entry name" value="FAD_binding_7"/>
    <property type="match status" value="1"/>
</dbReference>
<evidence type="ECO:0000256" key="5">
    <source>
        <dbReference type="SAM" id="MobiDB-lite"/>
    </source>
</evidence>
<protein>
    <submittedName>
        <fullName evidence="7">Deoxyribodipyrimidine photo-lyase</fullName>
        <ecNumber evidence="7">4.1.99.3</ecNumber>
    </submittedName>
</protein>
<dbReference type="InterPro" id="IPR036155">
    <property type="entry name" value="Crypto/Photolyase_N_sf"/>
</dbReference>